<dbReference type="InterPro" id="IPR002343">
    <property type="entry name" value="Hud_Sxl_RNA"/>
</dbReference>
<protein>
    <submittedName>
        <fullName evidence="7">ELAV like protein 2/3/4</fullName>
    </submittedName>
</protein>
<evidence type="ECO:0000256" key="2">
    <source>
        <dbReference type="ARBA" id="ARBA00022737"/>
    </source>
</evidence>
<feature type="compositionally biased region" description="Polar residues" evidence="5">
    <location>
        <begin position="1"/>
        <end position="23"/>
    </location>
</feature>
<dbReference type="SMART" id="SM00360">
    <property type="entry name" value="RRM"/>
    <property type="match status" value="2"/>
</dbReference>
<dbReference type="SUPFAM" id="SSF54928">
    <property type="entry name" value="RNA-binding domain, RBD"/>
    <property type="match status" value="1"/>
</dbReference>
<dbReference type="GO" id="GO:0003723">
    <property type="term" value="F:RNA binding"/>
    <property type="evidence" value="ECO:0007669"/>
    <property type="project" value="UniProtKB-UniRule"/>
</dbReference>
<reference evidence="7" key="1">
    <citation type="journal article" date="2011" name="Genome Biol.">
        <title>The draft genome of the carcinogenic human liver fluke Clonorchis sinensis.</title>
        <authorList>
            <person name="Wang X."/>
            <person name="Chen W."/>
            <person name="Huang Y."/>
            <person name="Sun J."/>
            <person name="Men J."/>
            <person name="Liu H."/>
            <person name="Luo F."/>
            <person name="Guo L."/>
            <person name="Lv X."/>
            <person name="Deng C."/>
            <person name="Zhou C."/>
            <person name="Fan Y."/>
            <person name="Li X."/>
            <person name="Huang L."/>
            <person name="Hu Y."/>
            <person name="Liang C."/>
            <person name="Hu X."/>
            <person name="Xu J."/>
            <person name="Yu X."/>
        </authorList>
    </citation>
    <scope>NUCLEOTIDE SEQUENCE [LARGE SCALE GENOMIC DNA]</scope>
    <source>
        <strain evidence="7">Henan</strain>
    </source>
</reference>
<keyword evidence="8" id="KW-1185">Reference proteome</keyword>
<evidence type="ECO:0000313" key="7">
    <source>
        <dbReference type="EMBL" id="GAA51417.1"/>
    </source>
</evidence>
<feature type="domain" description="RRM" evidence="6">
    <location>
        <begin position="64"/>
        <end position="142"/>
    </location>
</feature>
<dbReference type="InterPro" id="IPR000504">
    <property type="entry name" value="RRM_dom"/>
</dbReference>
<comment type="similarity">
    <text evidence="1">Belongs to the RRM elav family.</text>
</comment>
<feature type="region of interest" description="Disordered" evidence="5">
    <location>
        <begin position="1"/>
        <end position="35"/>
    </location>
</feature>
<dbReference type="PRINTS" id="PR00961">
    <property type="entry name" value="HUDSXLRNA"/>
</dbReference>
<dbReference type="AlphaFoldDB" id="G7YEN4"/>
<dbReference type="InterPro" id="IPR035979">
    <property type="entry name" value="RBD_domain_sf"/>
</dbReference>
<sequence>MTKSDLTSGSNDCLTSTKLQEASRTLEESESYDRKMMPKIERSSLQEDVVVVEEDGEQHGDNQTNLIVNYLPQTMTQEEMRTMFSKIGKLTSCKLIRDRTSGQSLGYGFVNYVNASDARRAIKLLNRMRVQNKVIKVSLARPSCESIKGANLYICGLPKTMTEKELERLFQQCGKIITSRILCDNITISAKGVCLTIAHSDVIILVRLALSGGYTLVSRVTCPEFKPQHGPGYAELLMSSHKSHVRVQCFPPVLGVVSADDLLQNRRTTIQRESCERCEEDLKNPTTTYN</sequence>
<dbReference type="PANTHER" id="PTHR10352">
    <property type="entry name" value="EUKARYOTIC TRANSLATION INITIATION FACTOR 3 SUBUNIT G"/>
    <property type="match status" value="1"/>
</dbReference>
<keyword evidence="3 4" id="KW-0694">RNA-binding</keyword>
<organism evidence="7 8">
    <name type="scientific">Clonorchis sinensis</name>
    <name type="common">Chinese liver fluke</name>
    <dbReference type="NCBI Taxonomy" id="79923"/>
    <lineage>
        <taxon>Eukaryota</taxon>
        <taxon>Metazoa</taxon>
        <taxon>Spiralia</taxon>
        <taxon>Lophotrochozoa</taxon>
        <taxon>Platyhelminthes</taxon>
        <taxon>Trematoda</taxon>
        <taxon>Digenea</taxon>
        <taxon>Opisthorchiida</taxon>
        <taxon>Opisthorchiata</taxon>
        <taxon>Opisthorchiidae</taxon>
        <taxon>Clonorchis</taxon>
    </lineage>
</organism>
<proteinExistence type="inferred from homology"/>
<dbReference type="Proteomes" id="UP000008909">
    <property type="component" value="Unassembled WGS sequence"/>
</dbReference>
<dbReference type="EMBL" id="DF143151">
    <property type="protein sequence ID" value="GAA51417.1"/>
    <property type="molecule type" value="Genomic_DNA"/>
</dbReference>
<evidence type="ECO:0000256" key="3">
    <source>
        <dbReference type="ARBA" id="ARBA00022884"/>
    </source>
</evidence>
<evidence type="ECO:0000256" key="5">
    <source>
        <dbReference type="SAM" id="MobiDB-lite"/>
    </source>
</evidence>
<evidence type="ECO:0000259" key="6">
    <source>
        <dbReference type="PROSITE" id="PS50102"/>
    </source>
</evidence>
<evidence type="ECO:0000313" key="8">
    <source>
        <dbReference type="Proteomes" id="UP000008909"/>
    </source>
</evidence>
<dbReference type="GO" id="GO:1990904">
    <property type="term" value="C:ribonucleoprotein complex"/>
    <property type="evidence" value="ECO:0007669"/>
    <property type="project" value="InterPro"/>
</dbReference>
<name>G7YEN4_CLOSI</name>
<accession>G7YEN4</accession>
<dbReference type="Pfam" id="PF00076">
    <property type="entry name" value="RRM_1"/>
    <property type="match status" value="2"/>
</dbReference>
<dbReference type="CDD" id="cd12650">
    <property type="entry name" value="RRM1_Hu"/>
    <property type="match status" value="1"/>
</dbReference>
<dbReference type="PROSITE" id="PS50102">
    <property type="entry name" value="RRM"/>
    <property type="match status" value="1"/>
</dbReference>
<keyword evidence="2" id="KW-0677">Repeat</keyword>
<evidence type="ECO:0000256" key="1">
    <source>
        <dbReference type="ARBA" id="ARBA00006266"/>
    </source>
</evidence>
<reference key="2">
    <citation type="submission" date="2011-10" db="EMBL/GenBank/DDBJ databases">
        <title>The genome and transcriptome sequence of Clonorchis sinensis provide insights into the carcinogenic liver fluke.</title>
        <authorList>
            <person name="Wang X."/>
            <person name="Huang Y."/>
            <person name="Chen W."/>
            <person name="Liu H."/>
            <person name="Guo L."/>
            <person name="Chen Y."/>
            <person name="Luo F."/>
            <person name="Zhou W."/>
            <person name="Sun J."/>
            <person name="Mao Q."/>
            <person name="Liang P."/>
            <person name="Zhou C."/>
            <person name="Tian Y."/>
            <person name="Men J."/>
            <person name="Lv X."/>
            <person name="Huang L."/>
            <person name="Zhou J."/>
            <person name="Hu Y."/>
            <person name="Li R."/>
            <person name="Zhang F."/>
            <person name="Lei H."/>
            <person name="Li X."/>
            <person name="Hu X."/>
            <person name="Liang C."/>
            <person name="Xu J."/>
            <person name="Wu Z."/>
            <person name="Yu X."/>
        </authorList>
    </citation>
    <scope>NUCLEOTIDE SEQUENCE</scope>
    <source>
        <strain>Henan</strain>
    </source>
</reference>
<dbReference type="Gene3D" id="3.30.70.330">
    <property type="match status" value="2"/>
</dbReference>
<dbReference type="InterPro" id="IPR034775">
    <property type="entry name" value="Elav_RRM1"/>
</dbReference>
<feature type="compositionally biased region" description="Basic and acidic residues" evidence="5">
    <location>
        <begin position="24"/>
        <end position="35"/>
    </location>
</feature>
<gene>
    <name evidence="7" type="ORF">CLF_106080</name>
</gene>
<dbReference type="FunFam" id="3.30.70.330:FF:000480">
    <property type="entry name" value="Fne, isoform A"/>
    <property type="match status" value="1"/>
</dbReference>
<dbReference type="InterPro" id="IPR012677">
    <property type="entry name" value="Nucleotide-bd_a/b_plait_sf"/>
</dbReference>
<evidence type="ECO:0000256" key="4">
    <source>
        <dbReference type="PROSITE-ProRule" id="PRU00176"/>
    </source>
</evidence>